<organism evidence="1 2">
    <name type="scientific">Streptomyces roseochromogenus subsp. oscitans DS 12.976</name>
    <dbReference type="NCBI Taxonomy" id="1352936"/>
    <lineage>
        <taxon>Bacteria</taxon>
        <taxon>Bacillati</taxon>
        <taxon>Actinomycetota</taxon>
        <taxon>Actinomycetes</taxon>
        <taxon>Kitasatosporales</taxon>
        <taxon>Streptomycetaceae</taxon>
        <taxon>Streptomyces</taxon>
    </lineage>
</organism>
<dbReference type="Proteomes" id="UP000017984">
    <property type="component" value="Chromosome"/>
</dbReference>
<dbReference type="RefSeq" id="WP_023547420.1">
    <property type="nucleotide sequence ID" value="NZ_CM002285.1"/>
</dbReference>
<dbReference type="EMBL" id="AWQX01000151">
    <property type="protein sequence ID" value="EST31021.1"/>
    <property type="molecule type" value="Genomic_DNA"/>
</dbReference>
<accession>V6KHU3</accession>
<dbReference type="HOGENOM" id="CLU_2939985_0_0_11"/>
<dbReference type="PATRIC" id="fig|1352936.5.peg.3635"/>
<protein>
    <submittedName>
        <fullName evidence="1">Uncharacterized protein</fullName>
    </submittedName>
</protein>
<evidence type="ECO:0000313" key="1">
    <source>
        <dbReference type="EMBL" id="EST31021.1"/>
    </source>
</evidence>
<sequence length="60" mass="6204">MAAPDLAASDMAASDMAASDMAASDFAVSVETSPVRTPYSAGSRSEVWRSGCRGWTARCS</sequence>
<evidence type="ECO:0000313" key="2">
    <source>
        <dbReference type="Proteomes" id="UP000017984"/>
    </source>
</evidence>
<keyword evidence="2" id="KW-1185">Reference proteome</keyword>
<name>V6KHU3_STRRC</name>
<dbReference type="AlphaFoldDB" id="V6KHU3"/>
<comment type="caution">
    <text evidence="1">The sequence shown here is derived from an EMBL/GenBank/DDBJ whole genome shotgun (WGS) entry which is preliminary data.</text>
</comment>
<proteinExistence type="predicted"/>
<gene>
    <name evidence="1" type="ORF">M878_17300</name>
</gene>
<reference evidence="1 2" key="1">
    <citation type="journal article" date="2014" name="Genome Announc.">
        <title>Draft Genome Sequence of Streptomyces roseochromogenes subsp. oscitans DS 12.976, Producer of the Aminocoumarin Antibiotic Clorobiocin.</title>
        <authorList>
            <person name="Ruckert C."/>
            <person name="Kalinowski J."/>
            <person name="Heide L."/>
            <person name="Apel A.K."/>
        </authorList>
    </citation>
    <scope>NUCLEOTIDE SEQUENCE [LARGE SCALE GENOMIC DNA]</scope>
    <source>
        <strain evidence="1 2">DS 12.976</strain>
    </source>
</reference>